<dbReference type="EMBL" id="CADCVE010000010">
    <property type="protein sequence ID" value="CAA9441392.1"/>
    <property type="molecule type" value="Genomic_DNA"/>
</dbReference>
<reference evidence="1" key="1">
    <citation type="submission" date="2020-02" db="EMBL/GenBank/DDBJ databases">
        <authorList>
            <person name="Meier V. D."/>
        </authorList>
    </citation>
    <scope>NUCLEOTIDE SEQUENCE</scope>
    <source>
        <strain evidence="1">AVDCRST_MAG28</strain>
    </source>
</reference>
<protein>
    <submittedName>
        <fullName evidence="1">Uncharacterized protein</fullName>
    </submittedName>
</protein>
<evidence type="ECO:0000313" key="1">
    <source>
        <dbReference type="EMBL" id="CAA9441392.1"/>
    </source>
</evidence>
<name>A0A6J4QGM4_9ACTN</name>
<organism evidence="1">
    <name type="scientific">uncultured Rubrobacteraceae bacterium</name>
    <dbReference type="NCBI Taxonomy" id="349277"/>
    <lineage>
        <taxon>Bacteria</taxon>
        <taxon>Bacillati</taxon>
        <taxon>Actinomycetota</taxon>
        <taxon>Rubrobacteria</taxon>
        <taxon>Rubrobacterales</taxon>
        <taxon>Rubrobacteraceae</taxon>
        <taxon>environmental samples</taxon>
    </lineage>
</organism>
<sequence>MAGDTLTLGIDRRIYNGVRHASDAVVDRDCPGGGDYTVSDSRSG</sequence>
<accession>A0A6J4QGM4</accession>
<gene>
    <name evidence="1" type="ORF">AVDCRST_MAG28-430</name>
</gene>
<dbReference type="AlphaFoldDB" id="A0A6J4QGM4"/>
<proteinExistence type="predicted"/>